<feature type="non-terminal residue" evidence="7">
    <location>
        <position position="1"/>
    </location>
</feature>
<keyword evidence="5" id="KW-0175">Coiled coil</keyword>
<feature type="domain" description="MmeI-like DNA-methyltransferase" evidence="6">
    <location>
        <begin position="75"/>
        <end position="169"/>
    </location>
</feature>
<dbReference type="SUPFAM" id="SSF53335">
    <property type="entry name" value="S-adenosyl-L-methionine-dependent methyltransferases"/>
    <property type="match status" value="1"/>
</dbReference>
<comment type="caution">
    <text evidence="7">The sequence shown here is derived from an EMBL/GenBank/DDBJ whole genome shotgun (WGS) entry which is preliminary data.</text>
</comment>
<proteinExistence type="predicted"/>
<organism evidence="7">
    <name type="scientific">marine sediment metagenome</name>
    <dbReference type="NCBI Taxonomy" id="412755"/>
    <lineage>
        <taxon>unclassified sequences</taxon>
        <taxon>metagenomes</taxon>
        <taxon>ecological metagenomes</taxon>
    </lineage>
</organism>
<dbReference type="InterPro" id="IPR050953">
    <property type="entry name" value="N4_N6_ade-DNA_methylase"/>
</dbReference>
<name>X1GGY9_9ZZZZ</name>
<dbReference type="GO" id="GO:0032259">
    <property type="term" value="P:methylation"/>
    <property type="evidence" value="ECO:0007669"/>
    <property type="project" value="UniProtKB-KW"/>
</dbReference>
<comment type="catalytic activity">
    <reaction evidence="4">
        <text>a 2'-deoxyadenosine in DNA + S-adenosyl-L-methionine = an N(6)-methyl-2'-deoxyadenosine in DNA + S-adenosyl-L-homocysteine + H(+)</text>
        <dbReference type="Rhea" id="RHEA:15197"/>
        <dbReference type="Rhea" id="RHEA-COMP:12418"/>
        <dbReference type="Rhea" id="RHEA-COMP:12419"/>
        <dbReference type="ChEBI" id="CHEBI:15378"/>
        <dbReference type="ChEBI" id="CHEBI:57856"/>
        <dbReference type="ChEBI" id="CHEBI:59789"/>
        <dbReference type="ChEBI" id="CHEBI:90615"/>
        <dbReference type="ChEBI" id="CHEBI:90616"/>
        <dbReference type="EC" id="2.1.1.72"/>
    </reaction>
</comment>
<evidence type="ECO:0000259" key="6">
    <source>
        <dbReference type="Pfam" id="PF20473"/>
    </source>
</evidence>
<evidence type="ECO:0000256" key="5">
    <source>
        <dbReference type="SAM" id="Coils"/>
    </source>
</evidence>
<dbReference type="PRINTS" id="PR00507">
    <property type="entry name" value="N12N6MTFRASE"/>
</dbReference>
<sequence length="311" mass="36651">AMLGKIYESLIAEEERGKAGIFYTPRIEVDLMCRLGVYKYLLQEKDEFLTKKNIKLKQSLIKFIFIPLEEWNPEESKNFEFLREKINSIKIVDPACGSGAFLVGMLQVLIELYMKLGVPPNYELRENIIYNSLYGVDIKDWAVRMAEFRLWLSLIENEEKIPNKSPILPNFSFKLQCGDSIVQKIGNTQFDLKKHRKKLSNKLESNLNEILRLKKRFFKGDKELYEEIKKKQINIIIEDLKNENKKLASEIKQKTQRTLDGDITNESKKIIKKNNEIIKENDEIIKKLENKDIDKLFFWDLNYPEIMLFVG</sequence>
<evidence type="ECO:0000313" key="7">
    <source>
        <dbReference type="EMBL" id="GAH40879.1"/>
    </source>
</evidence>
<dbReference type="PANTHER" id="PTHR33841:SF1">
    <property type="entry name" value="DNA METHYLTRANSFERASE A"/>
    <property type="match status" value="1"/>
</dbReference>
<reference evidence="7" key="1">
    <citation type="journal article" date="2014" name="Front. Microbiol.">
        <title>High frequency of phylogenetically diverse reductive dehalogenase-homologous genes in deep subseafloor sedimentary metagenomes.</title>
        <authorList>
            <person name="Kawai M."/>
            <person name="Futagami T."/>
            <person name="Toyoda A."/>
            <person name="Takaki Y."/>
            <person name="Nishi S."/>
            <person name="Hori S."/>
            <person name="Arai W."/>
            <person name="Tsubouchi T."/>
            <person name="Morono Y."/>
            <person name="Uchiyama I."/>
            <person name="Ito T."/>
            <person name="Fujiyama A."/>
            <person name="Inagaki F."/>
            <person name="Takami H."/>
        </authorList>
    </citation>
    <scope>NUCLEOTIDE SEQUENCE</scope>
    <source>
        <strain evidence="7">Expedition CK06-06</strain>
    </source>
</reference>
<evidence type="ECO:0000256" key="4">
    <source>
        <dbReference type="ARBA" id="ARBA00047942"/>
    </source>
</evidence>
<keyword evidence="3" id="KW-0808">Transferase</keyword>
<dbReference type="GO" id="GO:0009007">
    <property type="term" value="F:site-specific DNA-methyltransferase (adenine-specific) activity"/>
    <property type="evidence" value="ECO:0007669"/>
    <property type="project" value="UniProtKB-EC"/>
</dbReference>
<dbReference type="EC" id="2.1.1.72" evidence="1"/>
<feature type="coiled-coil region" evidence="5">
    <location>
        <begin position="196"/>
        <end position="291"/>
    </location>
</feature>
<dbReference type="EMBL" id="BARU01009732">
    <property type="protein sequence ID" value="GAH40879.1"/>
    <property type="molecule type" value="Genomic_DNA"/>
</dbReference>
<dbReference type="Pfam" id="PF20473">
    <property type="entry name" value="MmeI_Mtase"/>
    <property type="match status" value="1"/>
</dbReference>
<dbReference type="PANTHER" id="PTHR33841">
    <property type="entry name" value="DNA METHYLTRANSFERASE YEEA-RELATED"/>
    <property type="match status" value="1"/>
</dbReference>
<evidence type="ECO:0000256" key="1">
    <source>
        <dbReference type="ARBA" id="ARBA00011900"/>
    </source>
</evidence>
<keyword evidence="2" id="KW-0489">Methyltransferase</keyword>
<gene>
    <name evidence="7" type="ORF">S03H2_18725</name>
</gene>
<dbReference type="InterPro" id="IPR046816">
    <property type="entry name" value="MmeI_Mtase"/>
</dbReference>
<accession>X1GGY9</accession>
<protein>
    <recommendedName>
        <fullName evidence="1">site-specific DNA-methyltransferase (adenine-specific)</fullName>
        <ecNumber evidence="1">2.1.1.72</ecNumber>
    </recommendedName>
</protein>
<evidence type="ECO:0000256" key="3">
    <source>
        <dbReference type="ARBA" id="ARBA00022679"/>
    </source>
</evidence>
<dbReference type="InterPro" id="IPR029063">
    <property type="entry name" value="SAM-dependent_MTases_sf"/>
</dbReference>
<dbReference type="Gene3D" id="3.40.50.150">
    <property type="entry name" value="Vaccinia Virus protein VP39"/>
    <property type="match status" value="1"/>
</dbReference>
<evidence type="ECO:0000256" key="2">
    <source>
        <dbReference type="ARBA" id="ARBA00022603"/>
    </source>
</evidence>
<dbReference type="AlphaFoldDB" id="X1GGY9"/>